<organism evidence="2 3">
    <name type="scientific">Sphagnum jensenii</name>
    <dbReference type="NCBI Taxonomy" id="128206"/>
    <lineage>
        <taxon>Eukaryota</taxon>
        <taxon>Viridiplantae</taxon>
        <taxon>Streptophyta</taxon>
        <taxon>Embryophyta</taxon>
        <taxon>Bryophyta</taxon>
        <taxon>Sphagnophytina</taxon>
        <taxon>Sphagnopsida</taxon>
        <taxon>Sphagnales</taxon>
        <taxon>Sphagnaceae</taxon>
        <taxon>Sphagnum</taxon>
    </lineage>
</organism>
<keyword evidence="3" id="KW-1185">Reference proteome</keyword>
<dbReference type="EMBL" id="OZ020096">
    <property type="protein sequence ID" value="CAK9255273.1"/>
    <property type="molecule type" value="Genomic_DNA"/>
</dbReference>
<accession>A0ABP0VLF9</accession>
<name>A0ABP0VLF9_9BRYO</name>
<feature type="compositionally biased region" description="Basic and acidic residues" evidence="1">
    <location>
        <begin position="42"/>
        <end position="53"/>
    </location>
</feature>
<protein>
    <submittedName>
        <fullName evidence="2">Uncharacterized protein</fullName>
    </submittedName>
</protein>
<gene>
    <name evidence="2" type="ORF">CSSPJE1EN1_LOCUS751</name>
</gene>
<dbReference type="Proteomes" id="UP001497444">
    <property type="component" value="Chromosome 1"/>
</dbReference>
<evidence type="ECO:0000313" key="3">
    <source>
        <dbReference type="Proteomes" id="UP001497444"/>
    </source>
</evidence>
<evidence type="ECO:0000256" key="1">
    <source>
        <dbReference type="SAM" id="MobiDB-lite"/>
    </source>
</evidence>
<feature type="compositionally biased region" description="Low complexity" evidence="1">
    <location>
        <begin position="1"/>
        <end position="13"/>
    </location>
</feature>
<evidence type="ECO:0000313" key="2">
    <source>
        <dbReference type="EMBL" id="CAK9255273.1"/>
    </source>
</evidence>
<reference evidence="2 3" key="1">
    <citation type="submission" date="2024-02" db="EMBL/GenBank/DDBJ databases">
        <authorList>
            <consortium name="ELIXIR-Norway"/>
            <consortium name="Elixir Norway"/>
        </authorList>
    </citation>
    <scope>NUCLEOTIDE SEQUENCE [LARGE SCALE GENOMIC DNA]</scope>
</reference>
<feature type="region of interest" description="Disordered" evidence="1">
    <location>
        <begin position="1"/>
        <end position="59"/>
    </location>
</feature>
<proteinExistence type="predicted"/>
<feature type="compositionally biased region" description="Polar residues" evidence="1">
    <location>
        <begin position="14"/>
        <end position="30"/>
    </location>
</feature>
<sequence length="180" mass="19976">MSNSSSDSPVSNDTELLNDNNAGGQHSDGTPGSVIDGLSDYGNHDVEEQDVRPSSKKCSQTQSPIWELFTDTADPHNAKSNVYKHCKTFVNYHKKSKSVKVHLNNCAAFRKVMNGMEDGKRLEWYRHNKKGAVQPVLIAKNARSVSGVSNNLQSSIKQYALPAISKTQKAEFQKHMALHY</sequence>